<keyword evidence="7 11" id="KW-1133">Transmembrane helix</keyword>
<keyword evidence="4" id="KW-0479">Metal-binding</keyword>
<feature type="transmembrane region" description="Helical" evidence="11">
    <location>
        <begin position="75"/>
        <end position="100"/>
    </location>
</feature>
<comment type="similarity">
    <text evidence="10">Belongs to the peptidase M48 family.</text>
</comment>
<dbReference type="InterPro" id="IPR050083">
    <property type="entry name" value="HtpX_protease"/>
</dbReference>
<dbReference type="RefSeq" id="WP_248733503.1">
    <property type="nucleotide sequence ID" value="NZ_CALBWS010000001.1"/>
</dbReference>
<keyword evidence="6 10" id="KW-0862">Zinc</keyword>
<evidence type="ECO:0000256" key="3">
    <source>
        <dbReference type="ARBA" id="ARBA00022692"/>
    </source>
</evidence>
<evidence type="ECO:0000256" key="9">
    <source>
        <dbReference type="ARBA" id="ARBA00023136"/>
    </source>
</evidence>
<dbReference type="PANTHER" id="PTHR43221:SF2">
    <property type="entry name" value="PROTEASE HTPX HOMOLOG"/>
    <property type="match status" value="1"/>
</dbReference>
<evidence type="ECO:0000256" key="2">
    <source>
        <dbReference type="ARBA" id="ARBA00022670"/>
    </source>
</evidence>
<dbReference type="GO" id="GO:0006508">
    <property type="term" value="P:proteolysis"/>
    <property type="evidence" value="ECO:0007669"/>
    <property type="project" value="UniProtKB-KW"/>
</dbReference>
<protein>
    <submittedName>
        <fullName evidence="13">Protease HtpX</fullName>
        <ecNumber evidence="13">3.4.24.-</ecNumber>
    </submittedName>
</protein>
<dbReference type="CDD" id="cd07328">
    <property type="entry name" value="M48_Ste24p_like"/>
    <property type="match status" value="1"/>
</dbReference>
<keyword evidence="5 10" id="KW-0378">Hydrolase</keyword>
<dbReference type="GO" id="GO:0008233">
    <property type="term" value="F:peptidase activity"/>
    <property type="evidence" value="ECO:0007669"/>
    <property type="project" value="UniProtKB-KW"/>
</dbReference>
<keyword evidence="3 11" id="KW-0812">Transmembrane</keyword>
<dbReference type="Pfam" id="PF01435">
    <property type="entry name" value="Peptidase_M48"/>
    <property type="match status" value="1"/>
</dbReference>
<keyword evidence="2 10" id="KW-0645">Protease</keyword>
<name>A0ABN8KJZ2_9BACI</name>
<evidence type="ECO:0000256" key="10">
    <source>
        <dbReference type="RuleBase" id="RU003983"/>
    </source>
</evidence>
<evidence type="ECO:0000259" key="12">
    <source>
        <dbReference type="Pfam" id="PF01435"/>
    </source>
</evidence>
<evidence type="ECO:0000256" key="11">
    <source>
        <dbReference type="SAM" id="Phobius"/>
    </source>
</evidence>
<feature type="transmembrane region" description="Helical" evidence="11">
    <location>
        <begin position="106"/>
        <end position="127"/>
    </location>
</feature>
<proteinExistence type="inferred from homology"/>
<evidence type="ECO:0000256" key="4">
    <source>
        <dbReference type="ARBA" id="ARBA00022723"/>
    </source>
</evidence>
<keyword evidence="9 11" id="KW-0472">Membrane</keyword>
<dbReference type="EMBL" id="CALBWS010000001">
    <property type="protein sequence ID" value="CAH2713160.1"/>
    <property type="molecule type" value="Genomic_DNA"/>
</dbReference>
<sequence>MTKDQRELFQECPDCHANIPLHMGYISWCECGYNLHHKKEEKKKTRIEQLYEQLGEKSGQIIFNKMINIENLMPGISLVNGLALLIATFVHTLSLASFLFGMYLLFIHYFSFMSLFLGLLLVGIAWFTRPRVGKLEKGERIIPREEIPATYAVMDELADKMGLKKVDGIIINEKYNASILKIGWRRRTIVKIGVPLFAAFTPEEQCSIIAHELGHYLNKDLTYGFYIGTALSTLFDWYSLLDPVPSNQTFEYSLLDMVTNFFMKILAQIPFLFFWFLLHLVWNNSQKEEYLADYRAAQTCGSQDTVTALEKLHYDDIFYHSLSNVSLNDGAANVIDEFRSRLEDMPEREKKRYKLRCEREGFQLDATHPPTAFRIQFIEKQNLSGSFTIHPEKAKMMVAELDAMKEHIHEIAVEDYRYYWLN</sequence>
<accession>A0ABN8KJZ2</accession>
<dbReference type="InterPro" id="IPR001915">
    <property type="entry name" value="Peptidase_M48"/>
</dbReference>
<evidence type="ECO:0000256" key="5">
    <source>
        <dbReference type="ARBA" id="ARBA00022801"/>
    </source>
</evidence>
<evidence type="ECO:0000256" key="6">
    <source>
        <dbReference type="ARBA" id="ARBA00022833"/>
    </source>
</evidence>
<reference evidence="13" key="1">
    <citation type="submission" date="2022-04" db="EMBL/GenBank/DDBJ databases">
        <authorList>
            <person name="Criscuolo A."/>
        </authorList>
    </citation>
    <scope>NUCLEOTIDE SEQUENCE</scope>
    <source>
        <strain evidence="13">CIP111895</strain>
    </source>
</reference>
<dbReference type="Proteomes" id="UP000838308">
    <property type="component" value="Unassembled WGS sequence"/>
</dbReference>
<evidence type="ECO:0000313" key="13">
    <source>
        <dbReference type="EMBL" id="CAH2713160.1"/>
    </source>
</evidence>
<dbReference type="EC" id="3.4.24.-" evidence="13"/>
<comment type="caution">
    <text evidence="13">The sequence shown here is derived from an EMBL/GenBank/DDBJ whole genome shotgun (WGS) entry which is preliminary data.</text>
</comment>
<keyword evidence="1" id="KW-1003">Cell membrane</keyword>
<gene>
    <name evidence="13" type="primary">htpX_1</name>
    <name evidence="13" type="ORF">BACCIP111895_00294</name>
</gene>
<evidence type="ECO:0000313" key="14">
    <source>
        <dbReference type="Proteomes" id="UP000838308"/>
    </source>
</evidence>
<evidence type="ECO:0000256" key="7">
    <source>
        <dbReference type="ARBA" id="ARBA00022989"/>
    </source>
</evidence>
<evidence type="ECO:0000256" key="8">
    <source>
        <dbReference type="ARBA" id="ARBA00023049"/>
    </source>
</evidence>
<dbReference type="PANTHER" id="PTHR43221">
    <property type="entry name" value="PROTEASE HTPX"/>
    <property type="match status" value="1"/>
</dbReference>
<feature type="transmembrane region" description="Helical" evidence="11">
    <location>
        <begin position="223"/>
        <end position="241"/>
    </location>
</feature>
<keyword evidence="8 10" id="KW-0482">Metalloprotease</keyword>
<dbReference type="Gene3D" id="3.30.2010.10">
    <property type="entry name" value="Metalloproteases ('zincins'), catalytic domain"/>
    <property type="match status" value="1"/>
</dbReference>
<comment type="cofactor">
    <cofactor evidence="10">
        <name>Zn(2+)</name>
        <dbReference type="ChEBI" id="CHEBI:29105"/>
    </cofactor>
    <text evidence="10">Binds 1 zinc ion per subunit.</text>
</comment>
<evidence type="ECO:0000256" key="1">
    <source>
        <dbReference type="ARBA" id="ARBA00022475"/>
    </source>
</evidence>
<keyword evidence="14" id="KW-1185">Reference proteome</keyword>
<organism evidence="13 14">
    <name type="scientific">Neobacillus rhizosphaerae</name>
    <dbReference type="NCBI Taxonomy" id="2880965"/>
    <lineage>
        <taxon>Bacteria</taxon>
        <taxon>Bacillati</taxon>
        <taxon>Bacillota</taxon>
        <taxon>Bacilli</taxon>
        <taxon>Bacillales</taxon>
        <taxon>Bacillaceae</taxon>
        <taxon>Neobacillus</taxon>
    </lineage>
</organism>
<feature type="transmembrane region" description="Helical" evidence="11">
    <location>
        <begin position="261"/>
        <end position="282"/>
    </location>
</feature>
<feature type="domain" description="Peptidase M48" evidence="12">
    <location>
        <begin position="153"/>
        <end position="380"/>
    </location>
</feature>